<evidence type="ECO:0000256" key="15">
    <source>
        <dbReference type="ARBA" id="ARBA00023128"/>
    </source>
</evidence>
<keyword evidence="17" id="KW-0675">Receptor</keyword>
<dbReference type="InterPro" id="IPR006330">
    <property type="entry name" value="Ado/ade_deaminase"/>
</dbReference>
<keyword evidence="8" id="KW-1000">Mitochondrion outer membrane</keyword>
<evidence type="ECO:0000256" key="8">
    <source>
        <dbReference type="ARBA" id="ARBA00022787"/>
    </source>
</evidence>
<dbReference type="CDD" id="cd00443">
    <property type="entry name" value="ADA_AMPD"/>
    <property type="match status" value="1"/>
</dbReference>
<keyword evidence="11" id="KW-0653">Protein transport</keyword>
<evidence type="ECO:0000256" key="11">
    <source>
        <dbReference type="ARBA" id="ARBA00022927"/>
    </source>
</evidence>
<dbReference type="PANTHER" id="PTHR11409:SF42">
    <property type="entry name" value="ADENOSINE DEAMINASE-LIKE PROTEIN"/>
    <property type="match status" value="1"/>
</dbReference>
<evidence type="ECO:0000256" key="12">
    <source>
        <dbReference type="ARBA" id="ARBA00022989"/>
    </source>
</evidence>
<dbReference type="GO" id="GO:0046872">
    <property type="term" value="F:metal ion binding"/>
    <property type="evidence" value="ECO:0007669"/>
    <property type="project" value="UniProtKB-KW"/>
</dbReference>
<evidence type="ECO:0000256" key="4">
    <source>
        <dbReference type="ARBA" id="ARBA00009874"/>
    </source>
</evidence>
<keyword evidence="10" id="KW-0862">Zinc</keyword>
<evidence type="ECO:0000256" key="13">
    <source>
        <dbReference type="ARBA" id="ARBA00023010"/>
    </source>
</evidence>
<dbReference type="Proteomes" id="UP000050424">
    <property type="component" value="Unassembled WGS sequence"/>
</dbReference>
<accession>A0A0P7B9T3</accession>
<keyword evidence="5" id="KW-0813">Transport</keyword>
<evidence type="ECO:0000256" key="10">
    <source>
        <dbReference type="ARBA" id="ARBA00022833"/>
    </source>
</evidence>
<keyword evidence="7" id="KW-0479">Metal-binding</keyword>
<dbReference type="Gene3D" id="3.20.20.140">
    <property type="entry name" value="Metal-dependent hydrolases"/>
    <property type="match status" value="1"/>
</dbReference>
<dbReference type="EMBL" id="LKCW01000230">
    <property type="protein sequence ID" value="KPM35825.1"/>
    <property type="molecule type" value="Genomic_DNA"/>
</dbReference>
<feature type="domain" description="Adenosine deaminase" evidence="20">
    <location>
        <begin position="164"/>
        <end position="489"/>
    </location>
</feature>
<comment type="catalytic activity">
    <reaction evidence="18">
        <text>N(6)-methyl-AMP + H2O + H(+) = IMP + methylamine</text>
        <dbReference type="Rhea" id="RHEA:16001"/>
        <dbReference type="ChEBI" id="CHEBI:15377"/>
        <dbReference type="ChEBI" id="CHEBI:15378"/>
        <dbReference type="ChEBI" id="CHEBI:58053"/>
        <dbReference type="ChEBI" id="CHEBI:59338"/>
        <dbReference type="ChEBI" id="CHEBI:144842"/>
    </reaction>
    <physiologicalReaction direction="left-to-right" evidence="18">
        <dbReference type="Rhea" id="RHEA:16002"/>
    </physiologicalReaction>
</comment>
<evidence type="ECO:0000256" key="2">
    <source>
        <dbReference type="ARBA" id="ARBA00004572"/>
    </source>
</evidence>
<dbReference type="Pfam" id="PF00962">
    <property type="entry name" value="A_deaminase"/>
    <property type="match status" value="1"/>
</dbReference>
<evidence type="ECO:0000256" key="7">
    <source>
        <dbReference type="ARBA" id="ARBA00022723"/>
    </source>
</evidence>
<evidence type="ECO:0000256" key="5">
    <source>
        <dbReference type="ARBA" id="ARBA00022448"/>
    </source>
</evidence>
<keyword evidence="16" id="KW-0472">Membrane</keyword>
<dbReference type="STRING" id="78410.A0A0P7B9T3"/>
<feature type="region of interest" description="Disordered" evidence="19">
    <location>
        <begin position="8"/>
        <end position="41"/>
    </location>
</feature>
<evidence type="ECO:0000256" key="18">
    <source>
        <dbReference type="ARBA" id="ARBA00048787"/>
    </source>
</evidence>
<dbReference type="GO" id="GO:0046103">
    <property type="term" value="P:inosine biosynthetic process"/>
    <property type="evidence" value="ECO:0007669"/>
    <property type="project" value="TreeGrafter"/>
</dbReference>
<organism evidence="21 22">
    <name type="scientific">Neonectria ditissima</name>
    <dbReference type="NCBI Taxonomy" id="78410"/>
    <lineage>
        <taxon>Eukaryota</taxon>
        <taxon>Fungi</taxon>
        <taxon>Dikarya</taxon>
        <taxon>Ascomycota</taxon>
        <taxon>Pezizomycotina</taxon>
        <taxon>Sordariomycetes</taxon>
        <taxon>Hypocreomycetidae</taxon>
        <taxon>Hypocreales</taxon>
        <taxon>Nectriaceae</taxon>
        <taxon>Neonectria</taxon>
    </lineage>
</organism>
<evidence type="ECO:0000313" key="22">
    <source>
        <dbReference type="Proteomes" id="UP000050424"/>
    </source>
</evidence>
<comment type="caution">
    <text evidence="21">The sequence shown here is derived from an EMBL/GenBank/DDBJ whole genome shotgun (WGS) entry which is preliminary data.</text>
</comment>
<dbReference type="InterPro" id="IPR032466">
    <property type="entry name" value="Metal_Hydrolase"/>
</dbReference>
<dbReference type="InterPro" id="IPR001365">
    <property type="entry name" value="A_deaminase_dom"/>
</dbReference>
<dbReference type="PANTHER" id="PTHR11409">
    <property type="entry name" value="ADENOSINE DEAMINASE"/>
    <property type="match status" value="1"/>
</dbReference>
<reference evidence="21 22" key="1">
    <citation type="submission" date="2015-09" db="EMBL/GenBank/DDBJ databases">
        <title>Draft genome of a European isolate of the apple canker pathogen Neonectria ditissima.</title>
        <authorList>
            <person name="Gomez-Cortecero A."/>
            <person name="Harrison R.J."/>
            <person name="Armitage A.D."/>
        </authorList>
    </citation>
    <scope>NUCLEOTIDE SEQUENCE [LARGE SCALE GENOMIC DNA]</scope>
    <source>
        <strain evidence="21 22">R09/05</strain>
    </source>
</reference>
<dbReference type="GO" id="GO:0006154">
    <property type="term" value="P:adenosine catabolic process"/>
    <property type="evidence" value="ECO:0007669"/>
    <property type="project" value="TreeGrafter"/>
</dbReference>
<dbReference type="GO" id="GO:0004000">
    <property type="term" value="F:adenosine deaminase activity"/>
    <property type="evidence" value="ECO:0007669"/>
    <property type="project" value="TreeGrafter"/>
</dbReference>
<evidence type="ECO:0000256" key="16">
    <source>
        <dbReference type="ARBA" id="ARBA00023136"/>
    </source>
</evidence>
<evidence type="ECO:0000256" key="1">
    <source>
        <dbReference type="ARBA" id="ARBA00001947"/>
    </source>
</evidence>
<evidence type="ECO:0000313" key="21">
    <source>
        <dbReference type="EMBL" id="KPM35825.1"/>
    </source>
</evidence>
<comment type="similarity">
    <text evidence="3">Belongs to the metallo-dependent hydrolases superfamily. Adenosine and AMP deaminases family.</text>
</comment>
<feature type="compositionally biased region" description="Acidic residues" evidence="19">
    <location>
        <begin position="20"/>
        <end position="41"/>
    </location>
</feature>
<keyword evidence="14" id="KW-0546">Nucleotide metabolism</keyword>
<dbReference type="GO" id="GO:0005741">
    <property type="term" value="C:mitochondrial outer membrane"/>
    <property type="evidence" value="ECO:0007669"/>
    <property type="project" value="UniProtKB-SubCell"/>
</dbReference>
<evidence type="ECO:0000256" key="17">
    <source>
        <dbReference type="ARBA" id="ARBA00023170"/>
    </source>
</evidence>
<keyword evidence="15" id="KW-0496">Mitochondrion</keyword>
<keyword evidence="12" id="KW-1133">Transmembrane helix</keyword>
<dbReference type="GO" id="GO:0006886">
    <property type="term" value="P:intracellular protein transport"/>
    <property type="evidence" value="ECO:0007669"/>
    <property type="project" value="InterPro"/>
</dbReference>
<dbReference type="OrthoDB" id="272271at2759"/>
<sequence length="494" mass="54582">MVILTEVEDEHFQEHQAGPDVDDDDYSDTESEISNESDYDPSDETLAERLYALRDIVPPTTRSWISGNVNAVTSTAWSVLSFGGKSAWVITTSALFFGVPFALSFAEDQQLTAMEQEYNMRQTGGELLTAGAEQNTAEKVGAALGDNQARPSLARRKMDYVALPKIELHAHLTGSISRQVLHEIWLRKKQSGETELEDPLIVMPEGKHDYNLETFFPLFSTYIYGLLTDEHSVRYATTAVLTDFLHDGVCYLELRTTPRATPSLTAEAYVAILLSAIAAFEADHPQLHTRLILSVDRRHTPETAAATLALALALANRAAVVGLDLCGDPTARPRGEVAVFTPVFREAKRRGLGLTVHFAEAEASGSAEELDVLLAWQPDRLGHVIWEDDAAKQEIARRGLCLELCLSCNVRAGMVRGGFEGHHFGEWKDVQGPNISLGTDDVGVFGSPLSNEYRLVAEHFNLDREAICGLARQGIDAIFGDEEEKQRLRRIMWA</sequence>
<keyword evidence="22" id="KW-1185">Reference proteome</keyword>
<evidence type="ECO:0000256" key="19">
    <source>
        <dbReference type="SAM" id="MobiDB-lite"/>
    </source>
</evidence>
<keyword evidence="13" id="KW-0811">Translocation</keyword>
<proteinExistence type="inferred from homology"/>
<dbReference type="CDD" id="cd22884">
    <property type="entry name" value="TOM22"/>
    <property type="match status" value="1"/>
</dbReference>
<comment type="cofactor">
    <cofactor evidence="1">
        <name>Zn(2+)</name>
        <dbReference type="ChEBI" id="CHEBI:29105"/>
    </cofactor>
</comment>
<protein>
    <recommendedName>
        <fullName evidence="20">Adenosine deaminase domain-containing protein</fullName>
    </recommendedName>
</protein>
<evidence type="ECO:0000256" key="3">
    <source>
        <dbReference type="ARBA" id="ARBA00006676"/>
    </source>
</evidence>
<keyword evidence="9" id="KW-0378">Hydrolase</keyword>
<dbReference type="InterPro" id="IPR005683">
    <property type="entry name" value="Tom22"/>
</dbReference>
<dbReference type="SUPFAM" id="SSF51556">
    <property type="entry name" value="Metallo-dependent hydrolases"/>
    <property type="match status" value="1"/>
</dbReference>
<dbReference type="AlphaFoldDB" id="A0A0P7B9T3"/>
<dbReference type="Pfam" id="PF04281">
    <property type="entry name" value="Tom22"/>
    <property type="match status" value="1"/>
</dbReference>
<gene>
    <name evidence="21" type="ORF">AK830_g10741</name>
</gene>
<evidence type="ECO:0000256" key="9">
    <source>
        <dbReference type="ARBA" id="ARBA00022801"/>
    </source>
</evidence>
<comment type="similarity">
    <text evidence="4">Belongs to the Tom22 family.</text>
</comment>
<dbReference type="GO" id="GO:0009117">
    <property type="term" value="P:nucleotide metabolic process"/>
    <property type="evidence" value="ECO:0007669"/>
    <property type="project" value="UniProtKB-KW"/>
</dbReference>
<evidence type="ECO:0000256" key="14">
    <source>
        <dbReference type="ARBA" id="ARBA00023080"/>
    </source>
</evidence>
<keyword evidence="6" id="KW-0812">Transmembrane</keyword>
<evidence type="ECO:0000259" key="20">
    <source>
        <dbReference type="Pfam" id="PF00962"/>
    </source>
</evidence>
<name>A0A0P7B9T3_9HYPO</name>
<evidence type="ECO:0000256" key="6">
    <source>
        <dbReference type="ARBA" id="ARBA00022692"/>
    </source>
</evidence>
<comment type="subcellular location">
    <subcellularLocation>
        <location evidence="2">Mitochondrion outer membrane</location>
        <topology evidence="2">Single-pass membrane protein</topology>
    </subcellularLocation>
</comment>